<keyword evidence="2" id="KW-1185">Reference proteome</keyword>
<evidence type="ECO:0000313" key="2">
    <source>
        <dbReference type="Proteomes" id="UP000325315"/>
    </source>
</evidence>
<accession>A0A5B6V8Q3</accession>
<sequence>MKNLRKPSKDNCKAVNLQSRRTFEPNKVKVEYEPPQKEENQPTVKIPAPKEPIFAKSENVKSKLVNSYKLTSSLDVEILPWKSCPIQAKVPQPLYPQRLQQHKQDTQFKRMLDLRINIPLVKTLEQMSSYTKAMKEFLSKKRRFGEFETIAPTIECSLFFQNKLPPKLKDPRSFIIPSNIGEFYYDRSLTYLEEKIEDVLVCVDKFIFPADFIILDFEADKKVPIILGRPFLDTSRTRIDVQKGELTMQVQDEQVTFNVLKALRSPDEVKDCFTIFEEDSLIPTKLEFNDPLEGFSSDSSYQDNDDTCLEANLEEFSSKVQFESLELSSHEYKQPNPSREESLKLDLIVLKRSLDTEKIRITNPIYDIQRVRLVPKKEGIMKNGLISLRIIMGRQICTNGRKLSKEK</sequence>
<proteinExistence type="predicted"/>
<protein>
    <submittedName>
        <fullName evidence="1">Uncharacterized protein</fullName>
    </submittedName>
</protein>
<dbReference type="Gene3D" id="2.40.70.10">
    <property type="entry name" value="Acid Proteases"/>
    <property type="match status" value="1"/>
</dbReference>
<organism evidence="1 2">
    <name type="scientific">Gossypium australe</name>
    <dbReference type="NCBI Taxonomy" id="47621"/>
    <lineage>
        <taxon>Eukaryota</taxon>
        <taxon>Viridiplantae</taxon>
        <taxon>Streptophyta</taxon>
        <taxon>Embryophyta</taxon>
        <taxon>Tracheophyta</taxon>
        <taxon>Spermatophyta</taxon>
        <taxon>Magnoliopsida</taxon>
        <taxon>eudicotyledons</taxon>
        <taxon>Gunneridae</taxon>
        <taxon>Pentapetalae</taxon>
        <taxon>rosids</taxon>
        <taxon>malvids</taxon>
        <taxon>Malvales</taxon>
        <taxon>Malvaceae</taxon>
        <taxon>Malvoideae</taxon>
        <taxon>Gossypium</taxon>
    </lineage>
</organism>
<name>A0A5B6V8Q3_9ROSI</name>
<dbReference type="InterPro" id="IPR021109">
    <property type="entry name" value="Peptidase_aspartic_dom_sf"/>
</dbReference>
<dbReference type="AlphaFoldDB" id="A0A5B6V8Q3"/>
<reference evidence="2" key="1">
    <citation type="journal article" date="2019" name="Plant Biotechnol. J.">
        <title>Genome sequencing of the Australian wild diploid species Gossypium australe highlights disease resistance and delayed gland morphogenesis.</title>
        <authorList>
            <person name="Cai Y."/>
            <person name="Cai X."/>
            <person name="Wang Q."/>
            <person name="Wang P."/>
            <person name="Zhang Y."/>
            <person name="Cai C."/>
            <person name="Xu Y."/>
            <person name="Wang K."/>
            <person name="Zhou Z."/>
            <person name="Wang C."/>
            <person name="Geng S."/>
            <person name="Li B."/>
            <person name="Dong Q."/>
            <person name="Hou Y."/>
            <person name="Wang H."/>
            <person name="Ai P."/>
            <person name="Liu Z."/>
            <person name="Yi F."/>
            <person name="Sun M."/>
            <person name="An G."/>
            <person name="Cheng J."/>
            <person name="Zhang Y."/>
            <person name="Shi Q."/>
            <person name="Xie Y."/>
            <person name="Shi X."/>
            <person name="Chang Y."/>
            <person name="Huang F."/>
            <person name="Chen Y."/>
            <person name="Hong S."/>
            <person name="Mi L."/>
            <person name="Sun Q."/>
            <person name="Zhang L."/>
            <person name="Zhou B."/>
            <person name="Peng R."/>
            <person name="Zhang X."/>
            <person name="Liu F."/>
        </authorList>
    </citation>
    <scope>NUCLEOTIDE SEQUENCE [LARGE SCALE GENOMIC DNA]</scope>
    <source>
        <strain evidence="2">cv. PA1801</strain>
    </source>
</reference>
<dbReference type="EMBL" id="SMMG02000007">
    <property type="protein sequence ID" value="KAA3465560.1"/>
    <property type="molecule type" value="Genomic_DNA"/>
</dbReference>
<gene>
    <name evidence="1" type="ORF">EPI10_000714</name>
</gene>
<dbReference type="PANTHER" id="PTHR33067:SF39">
    <property type="entry name" value="TRANSCRIPTION FACTOR INTERACTOR AND REGULATOR CCHC(ZN) FAMILY"/>
    <property type="match status" value="1"/>
</dbReference>
<dbReference type="PANTHER" id="PTHR33067">
    <property type="entry name" value="RNA-DIRECTED DNA POLYMERASE-RELATED"/>
    <property type="match status" value="1"/>
</dbReference>
<dbReference type="OrthoDB" id="1752182at2759"/>
<dbReference type="Proteomes" id="UP000325315">
    <property type="component" value="Unassembled WGS sequence"/>
</dbReference>
<evidence type="ECO:0000313" key="1">
    <source>
        <dbReference type="EMBL" id="KAA3465560.1"/>
    </source>
</evidence>
<comment type="caution">
    <text evidence="1">The sequence shown here is derived from an EMBL/GenBank/DDBJ whole genome shotgun (WGS) entry which is preliminary data.</text>
</comment>